<dbReference type="SUPFAM" id="SSF53474">
    <property type="entry name" value="alpha/beta-Hydrolases"/>
    <property type="match status" value="1"/>
</dbReference>
<dbReference type="EMBL" id="RMUA01000015">
    <property type="protein sequence ID" value="MFK70006.1"/>
    <property type="molecule type" value="Genomic_DNA"/>
</dbReference>
<sequence length="407" mass="46560">MLTWTRQGSSDTLLLFVHGLMGGSDTWLAPSGVTLPQLIDEDPTLNQAFDIVCFDYYSTWSRKITGATTLVQRLFKLKNKTPKNLPIDEISELLQTNFIVEFNGYKKVIIIAHSMGGLISKSCIIKQISKNLSTNIIGFISLAVPHSGSAIANYASFISSHEQLKDLSVLSNEVDRLNREWMGLPFRPLDRYLYGSYDTVVKKQSAIAIHSNDRADYLALDEDHISICKPLSRDVLSYKSIVRYIKQIDEASKEKEALDIRSLDDKQLYNDEYFVLKLVIADVHERITGQAKEYFYNAERARKLFTSDQDKKDLKYLYDRVNEIYQIEYQNFLCQKGNMSSEQLIYSVHSKILEKNDIHLKTRLENLTTTHKTGMLHQLANSPTDKVIWTDTFEPDSLEKMKGKGNG</sequence>
<evidence type="ECO:0000256" key="3">
    <source>
        <dbReference type="ARBA" id="ARBA00022824"/>
    </source>
</evidence>
<reference evidence="7" key="1">
    <citation type="submission" date="2018-11" db="EMBL/GenBank/DDBJ databases">
        <authorList>
            <consortium name="PulseNet: The National Subtyping Network for Foodborne Disease Surveillance"/>
            <person name="Tarr C.L."/>
            <person name="Trees E."/>
            <person name="Katz L.S."/>
            <person name="Carleton-Romer H.A."/>
            <person name="Stroika S."/>
            <person name="Kucerova Z."/>
            <person name="Roache K.F."/>
            <person name="Sabol A.L."/>
            <person name="Besser J."/>
            <person name="Gerner-Smidt P."/>
        </authorList>
    </citation>
    <scope>NUCLEOTIDE SEQUENCE [LARGE SCALE GENOMIC DNA]</scope>
    <source>
        <strain evidence="7">PNUSAS057377</strain>
    </source>
</reference>
<comment type="caution">
    <text evidence="7">The sequence shown here is derived from an EMBL/GenBank/DDBJ whole genome shotgun (WGS) entry which is preliminary data.</text>
</comment>
<dbReference type="InterPro" id="IPR052374">
    <property type="entry name" value="SERAC1"/>
</dbReference>
<dbReference type="GO" id="GO:0016788">
    <property type="term" value="F:hydrolase activity, acting on ester bonds"/>
    <property type="evidence" value="ECO:0007669"/>
    <property type="project" value="InterPro"/>
</dbReference>
<evidence type="ECO:0000256" key="1">
    <source>
        <dbReference type="ARBA" id="ARBA00004240"/>
    </source>
</evidence>
<proteinExistence type="predicted"/>
<evidence type="ECO:0000259" key="5">
    <source>
        <dbReference type="Pfam" id="PF07819"/>
    </source>
</evidence>
<comment type="subcellular location">
    <subcellularLocation>
        <location evidence="1">Endoplasmic reticulum</location>
    </subcellularLocation>
    <subcellularLocation>
        <location evidence="2">Membrane</location>
    </subcellularLocation>
</comment>
<organism evidence="7">
    <name type="scientific">Salmonella enterica</name>
    <name type="common">Salmonella choleraesuis</name>
    <dbReference type="NCBI Taxonomy" id="28901"/>
    <lineage>
        <taxon>Bacteria</taxon>
        <taxon>Pseudomonadati</taxon>
        <taxon>Pseudomonadota</taxon>
        <taxon>Gammaproteobacteria</taxon>
        <taxon>Enterobacterales</taxon>
        <taxon>Enterobacteriaceae</taxon>
        <taxon>Salmonella</taxon>
    </lineage>
</organism>
<dbReference type="PANTHER" id="PTHR48182">
    <property type="entry name" value="PROTEIN SERAC1"/>
    <property type="match status" value="1"/>
</dbReference>
<dbReference type="Pfam" id="PF20284">
    <property type="entry name" value="CTD8"/>
    <property type="match status" value="1"/>
</dbReference>
<keyword evidence="4" id="KW-0472">Membrane</keyword>
<name>A0A3J4Q9G6_SALER</name>
<dbReference type="GO" id="GO:0016020">
    <property type="term" value="C:membrane"/>
    <property type="evidence" value="ECO:0007669"/>
    <property type="project" value="UniProtKB-SubCell"/>
</dbReference>
<evidence type="ECO:0000259" key="6">
    <source>
        <dbReference type="Pfam" id="PF20284"/>
    </source>
</evidence>
<dbReference type="InterPro" id="IPR029058">
    <property type="entry name" value="AB_hydrolase_fold"/>
</dbReference>
<accession>A0A3J4Q9G6</accession>
<dbReference type="InterPro" id="IPR012908">
    <property type="entry name" value="PGAP1-ab_dom-like"/>
</dbReference>
<feature type="domain" description="ABC-three component systems C-terminal" evidence="6">
    <location>
        <begin position="267"/>
        <end position="391"/>
    </location>
</feature>
<keyword evidence="7" id="KW-0378">Hydrolase</keyword>
<keyword evidence="3" id="KW-0256">Endoplasmic reticulum</keyword>
<evidence type="ECO:0000256" key="4">
    <source>
        <dbReference type="ARBA" id="ARBA00023136"/>
    </source>
</evidence>
<evidence type="ECO:0000256" key="2">
    <source>
        <dbReference type="ARBA" id="ARBA00004370"/>
    </source>
</evidence>
<dbReference type="InterPro" id="IPR046912">
    <property type="entry name" value="ABC-3C_CTD8"/>
</dbReference>
<dbReference type="AlphaFoldDB" id="A0A3J4Q9G6"/>
<dbReference type="Proteomes" id="UP000885320">
    <property type="component" value="Unassembled WGS sequence"/>
</dbReference>
<evidence type="ECO:0000313" key="7">
    <source>
        <dbReference type="EMBL" id="MFK70006.1"/>
    </source>
</evidence>
<feature type="domain" description="GPI inositol-deacylase PGAP1-like alpha/beta" evidence="5">
    <location>
        <begin position="14"/>
        <end position="167"/>
    </location>
</feature>
<gene>
    <name evidence="7" type="ORF">EEN95_12050</name>
</gene>
<dbReference type="Pfam" id="PF07819">
    <property type="entry name" value="PGAP1"/>
    <property type="match status" value="1"/>
</dbReference>
<dbReference type="Gene3D" id="3.40.50.1820">
    <property type="entry name" value="alpha/beta hydrolase"/>
    <property type="match status" value="1"/>
</dbReference>
<protein>
    <submittedName>
        <fullName evidence="7">Alpha/beta fold hydrolase</fullName>
    </submittedName>
</protein>
<dbReference type="PANTHER" id="PTHR48182:SF2">
    <property type="entry name" value="PROTEIN SERAC1"/>
    <property type="match status" value="1"/>
</dbReference>